<dbReference type="AlphaFoldDB" id="A0A443REE0"/>
<dbReference type="Pfam" id="PF00385">
    <property type="entry name" value="Chromo"/>
    <property type="match status" value="1"/>
</dbReference>
<dbReference type="FunFam" id="2.40.50.40:FF:000031">
    <property type="entry name" value="Heterochromatin protein 1"/>
    <property type="match status" value="1"/>
</dbReference>
<evidence type="ECO:0000313" key="6">
    <source>
        <dbReference type="EMBL" id="RWS13632.1"/>
    </source>
</evidence>
<dbReference type="InterPro" id="IPR016197">
    <property type="entry name" value="Chromo-like_dom_sf"/>
</dbReference>
<dbReference type="OrthoDB" id="273092at2759"/>
<dbReference type="Gene3D" id="2.40.50.40">
    <property type="match status" value="2"/>
</dbReference>
<keyword evidence="7" id="KW-1185">Reference proteome</keyword>
<dbReference type="PROSITE" id="PS50013">
    <property type="entry name" value="CHROMO_2"/>
    <property type="match status" value="2"/>
</dbReference>
<comment type="subcellular location">
    <subcellularLocation>
        <location evidence="1">Nucleus</location>
    </subcellularLocation>
</comment>
<feature type="compositionally biased region" description="Acidic residues" evidence="4">
    <location>
        <begin position="60"/>
        <end position="77"/>
    </location>
</feature>
<dbReference type="InterPro" id="IPR008251">
    <property type="entry name" value="Chromo_shadow_dom"/>
</dbReference>
<dbReference type="STRING" id="1965070.A0A443REE0"/>
<comment type="caution">
    <text evidence="6">The sequence shown here is derived from an EMBL/GenBank/DDBJ whole genome shotgun (WGS) entry which is preliminary data.</text>
</comment>
<dbReference type="InterPro" id="IPR017984">
    <property type="entry name" value="Chromo_dom_subgr"/>
</dbReference>
<reference evidence="6 7" key="1">
    <citation type="journal article" date="2018" name="Gigascience">
        <title>Genomes of trombidid mites reveal novel predicted allergens and laterally-transferred genes associated with secondary metabolism.</title>
        <authorList>
            <person name="Dong X."/>
            <person name="Chaisiri K."/>
            <person name="Xia D."/>
            <person name="Armstrong S.D."/>
            <person name="Fang Y."/>
            <person name="Donnelly M.J."/>
            <person name="Kadowaki T."/>
            <person name="McGarry J.W."/>
            <person name="Darby A.C."/>
            <person name="Makepeace B.L."/>
        </authorList>
    </citation>
    <scope>NUCLEOTIDE SEQUENCE [LARGE SCALE GENOMIC DNA]</scope>
    <source>
        <strain evidence="6">UoL-WK</strain>
    </source>
</reference>
<sequence length="335" mass="38997">MSVDDSDDEMVSMKKRASSKVFDRSDDENSEENNDKKVLSRASLDSDSEDNRKAAKGSDGGDEDGEGDEDGAGQEEEYVVEKILEKRKRNGRIEYLIKWQGWPDEDNTWEPEEHLSCPDLVREFEEKQRRKKEKRARKEKERQREKGHEKDRKDKKHKHDREKKDKSDKKHSKHSSAKREISPVFEDEPLAVPIKRKLFEDTDTDDLSRGKPESEFSDKINSKSDKENQKSKKSRIDSDDDSKSSKSDKENEDDDEKDDKVSKEEDDDGLTGFDRGLEPKKIVGALLLDGEIKFLIRWKGSEVEDLVPRTEANEKCPQLVIKYYQKRLRWVTFPG</sequence>
<evidence type="ECO:0000256" key="3">
    <source>
        <dbReference type="ARBA" id="ARBA00023242"/>
    </source>
</evidence>
<protein>
    <submittedName>
        <fullName evidence="6">Chromobox protein 1-like protein</fullName>
    </submittedName>
</protein>
<evidence type="ECO:0000256" key="2">
    <source>
        <dbReference type="ARBA" id="ARBA00022737"/>
    </source>
</evidence>
<dbReference type="SUPFAM" id="SSF54160">
    <property type="entry name" value="Chromo domain-like"/>
    <property type="match status" value="2"/>
</dbReference>
<dbReference type="InterPro" id="IPR051219">
    <property type="entry name" value="Heterochromatin_chromo-domain"/>
</dbReference>
<dbReference type="Pfam" id="PF01393">
    <property type="entry name" value="Chromo_shadow"/>
    <property type="match status" value="1"/>
</dbReference>
<accession>A0A443REE0</accession>
<dbReference type="PRINTS" id="PR00504">
    <property type="entry name" value="CHROMODOMAIN"/>
</dbReference>
<feature type="region of interest" description="Disordered" evidence="4">
    <location>
        <begin position="100"/>
        <end position="276"/>
    </location>
</feature>
<feature type="compositionally biased region" description="Basic and acidic residues" evidence="4">
    <location>
        <begin position="206"/>
        <end position="249"/>
    </location>
</feature>
<dbReference type="PROSITE" id="PS00598">
    <property type="entry name" value="CHROMO_1"/>
    <property type="match status" value="1"/>
</dbReference>
<feature type="domain" description="Chromo" evidence="5">
    <location>
        <begin position="78"/>
        <end position="136"/>
    </location>
</feature>
<dbReference type="InterPro" id="IPR023779">
    <property type="entry name" value="Chromodomain_CS"/>
</dbReference>
<gene>
    <name evidence="6" type="ORF">B4U79_05215</name>
</gene>
<feature type="region of interest" description="Disordered" evidence="4">
    <location>
        <begin position="1"/>
        <end position="77"/>
    </location>
</feature>
<feature type="compositionally biased region" description="Basic and acidic residues" evidence="4">
    <location>
        <begin position="111"/>
        <end position="128"/>
    </location>
</feature>
<evidence type="ECO:0000259" key="5">
    <source>
        <dbReference type="PROSITE" id="PS50013"/>
    </source>
</evidence>
<feature type="compositionally biased region" description="Basic and acidic residues" evidence="4">
    <location>
        <begin position="136"/>
        <end position="152"/>
    </location>
</feature>
<evidence type="ECO:0000256" key="1">
    <source>
        <dbReference type="ARBA" id="ARBA00004123"/>
    </source>
</evidence>
<evidence type="ECO:0000313" key="7">
    <source>
        <dbReference type="Proteomes" id="UP000285301"/>
    </source>
</evidence>
<dbReference type="EMBL" id="NCKU01000933">
    <property type="protein sequence ID" value="RWS13632.1"/>
    <property type="molecule type" value="Genomic_DNA"/>
</dbReference>
<dbReference type="InterPro" id="IPR023780">
    <property type="entry name" value="Chromo_domain"/>
</dbReference>
<feature type="compositionally biased region" description="Acidic residues" evidence="4">
    <location>
        <begin position="1"/>
        <end position="10"/>
    </location>
</feature>
<dbReference type="CDD" id="cd00034">
    <property type="entry name" value="CSD"/>
    <property type="match status" value="1"/>
</dbReference>
<feature type="domain" description="Chromo" evidence="5">
    <location>
        <begin position="277"/>
        <end position="335"/>
    </location>
</feature>
<dbReference type="SMART" id="SM00300">
    <property type="entry name" value="ChSh"/>
    <property type="match status" value="1"/>
</dbReference>
<dbReference type="SMART" id="SM00298">
    <property type="entry name" value="CHROMO"/>
    <property type="match status" value="2"/>
</dbReference>
<dbReference type="GO" id="GO:0000792">
    <property type="term" value="C:heterochromatin"/>
    <property type="evidence" value="ECO:0007669"/>
    <property type="project" value="UniProtKB-ARBA"/>
</dbReference>
<proteinExistence type="predicted"/>
<evidence type="ECO:0000256" key="4">
    <source>
        <dbReference type="SAM" id="MobiDB-lite"/>
    </source>
</evidence>
<dbReference type="InterPro" id="IPR000953">
    <property type="entry name" value="Chromo/chromo_shadow_dom"/>
</dbReference>
<organism evidence="6 7">
    <name type="scientific">Dinothrombium tinctorium</name>
    <dbReference type="NCBI Taxonomy" id="1965070"/>
    <lineage>
        <taxon>Eukaryota</taxon>
        <taxon>Metazoa</taxon>
        <taxon>Ecdysozoa</taxon>
        <taxon>Arthropoda</taxon>
        <taxon>Chelicerata</taxon>
        <taxon>Arachnida</taxon>
        <taxon>Acari</taxon>
        <taxon>Acariformes</taxon>
        <taxon>Trombidiformes</taxon>
        <taxon>Prostigmata</taxon>
        <taxon>Anystina</taxon>
        <taxon>Parasitengona</taxon>
        <taxon>Trombidioidea</taxon>
        <taxon>Trombidiidae</taxon>
        <taxon>Dinothrombium</taxon>
    </lineage>
</organism>
<keyword evidence="3" id="KW-0539">Nucleus</keyword>
<dbReference type="GO" id="GO:0005634">
    <property type="term" value="C:nucleus"/>
    <property type="evidence" value="ECO:0007669"/>
    <property type="project" value="UniProtKB-SubCell"/>
</dbReference>
<dbReference type="PANTHER" id="PTHR22812">
    <property type="entry name" value="CHROMOBOX PROTEIN"/>
    <property type="match status" value="1"/>
</dbReference>
<name>A0A443REE0_9ACAR</name>
<keyword evidence="2" id="KW-0677">Repeat</keyword>
<dbReference type="CDD" id="cd00024">
    <property type="entry name" value="CD_CSD"/>
    <property type="match status" value="1"/>
</dbReference>
<dbReference type="Proteomes" id="UP000285301">
    <property type="component" value="Unassembled WGS sequence"/>
</dbReference>